<evidence type="ECO:0000313" key="3">
    <source>
        <dbReference type="Proteomes" id="UP000239735"/>
    </source>
</evidence>
<accession>A0A2N9M7A4</accession>
<reference evidence="3" key="1">
    <citation type="submission" date="2018-02" db="EMBL/GenBank/DDBJ databases">
        <authorList>
            <person name="Hausmann B."/>
        </authorList>
    </citation>
    <scope>NUCLEOTIDE SEQUENCE [LARGE SCALE GENOMIC DNA]</scope>
    <source>
        <strain evidence="3">Peat soil MAG SbA5</strain>
    </source>
</reference>
<dbReference type="EMBL" id="OKRB01000150">
    <property type="protein sequence ID" value="SPE31334.1"/>
    <property type="molecule type" value="Genomic_DNA"/>
</dbReference>
<sequence length="140" mass="15701">MPFERLARKASEKHGSGLCPTIYKPLQETSSERVDETSPLPRYWWEGLIATGSALCAGAPAGWLLALLYAAQHFKNVALALTFCVPLVVGVFLLAGVLHIGMMGVVFRDWKREWWGRLGGWLLLFAIVWLVWFWLVAATK</sequence>
<feature type="transmembrane region" description="Helical" evidence="1">
    <location>
        <begin position="77"/>
        <end position="98"/>
    </location>
</feature>
<organism evidence="2 3">
    <name type="scientific">Candidatus Sulfuritelmatomonas gaucii</name>
    <dbReference type="NCBI Taxonomy" id="2043161"/>
    <lineage>
        <taxon>Bacteria</taxon>
        <taxon>Pseudomonadati</taxon>
        <taxon>Acidobacteriota</taxon>
        <taxon>Terriglobia</taxon>
        <taxon>Terriglobales</taxon>
        <taxon>Acidobacteriaceae</taxon>
        <taxon>Candidatus Sulfuritelmatomonas</taxon>
    </lineage>
</organism>
<proteinExistence type="predicted"/>
<evidence type="ECO:0000313" key="2">
    <source>
        <dbReference type="EMBL" id="SPE31334.1"/>
    </source>
</evidence>
<keyword evidence="1" id="KW-0812">Transmembrane</keyword>
<name>A0A2N9M7A4_9BACT</name>
<gene>
    <name evidence="2" type="ORF">SBA5_880002</name>
</gene>
<protein>
    <submittedName>
        <fullName evidence="2">Uncharacterized protein</fullName>
    </submittedName>
</protein>
<feature type="transmembrane region" description="Helical" evidence="1">
    <location>
        <begin position="118"/>
        <end position="137"/>
    </location>
</feature>
<keyword evidence="1" id="KW-1133">Transmembrane helix</keyword>
<dbReference type="AlphaFoldDB" id="A0A2N9M7A4"/>
<keyword evidence="1" id="KW-0472">Membrane</keyword>
<dbReference type="Proteomes" id="UP000239735">
    <property type="component" value="Unassembled WGS sequence"/>
</dbReference>
<feature type="transmembrane region" description="Helical" evidence="1">
    <location>
        <begin position="48"/>
        <end position="70"/>
    </location>
</feature>
<evidence type="ECO:0000256" key="1">
    <source>
        <dbReference type="SAM" id="Phobius"/>
    </source>
</evidence>